<feature type="compositionally biased region" description="Polar residues" evidence="1">
    <location>
        <begin position="64"/>
        <end position="82"/>
    </location>
</feature>
<feature type="region of interest" description="Disordered" evidence="1">
    <location>
        <begin position="215"/>
        <end position="234"/>
    </location>
</feature>
<evidence type="ECO:0000256" key="1">
    <source>
        <dbReference type="SAM" id="MobiDB-lite"/>
    </source>
</evidence>
<feature type="region of interest" description="Disordered" evidence="1">
    <location>
        <begin position="53"/>
        <end position="82"/>
    </location>
</feature>
<sequence length="234" mass="26559">MPCYNWYLSDVTTICLCSSWTFSCIFVCISFSITSTIIVHSCGRFHSNKSTKSLRNEKSKSQRKTSVSSRHEMQATSTKSLTIETKREKTVDDIKSKSVPLCKKSVVSNVDVAKTQDNDMEAKKLPKKKIAETTVKEICEYERKAANEGIVLQPDHVKHLGNIDDITQERKAQIEKDIESLKTDMEKTLEQNSKKGTDMKVRINENKCVLYETKDAETIDDQDDNDDVGAVDLY</sequence>
<reference evidence="4" key="2">
    <citation type="journal article" date="2016" name="Sci. Rep.">
        <title>Dictyocaulus viviparus genome, variome and transcriptome elucidate lungworm biology and support future intervention.</title>
        <authorList>
            <person name="McNulty S.N."/>
            <person name="Strube C."/>
            <person name="Rosa B.A."/>
            <person name="Martin J.C."/>
            <person name="Tyagi R."/>
            <person name="Choi Y.J."/>
            <person name="Wang Q."/>
            <person name="Hallsworth Pepin K."/>
            <person name="Zhang X."/>
            <person name="Ozersky P."/>
            <person name="Wilson R.K."/>
            <person name="Sternberg P.W."/>
            <person name="Gasser R.B."/>
            <person name="Mitreva M."/>
        </authorList>
    </citation>
    <scope>NUCLEOTIDE SEQUENCE [LARGE SCALE GENOMIC DNA]</scope>
    <source>
        <strain evidence="4">HannoverDv2000</strain>
    </source>
</reference>
<protein>
    <submittedName>
        <fullName evidence="3">Uncharacterized protein</fullName>
    </submittedName>
</protein>
<accession>A0A0D8XP20</accession>
<evidence type="ECO:0000256" key="2">
    <source>
        <dbReference type="SAM" id="Phobius"/>
    </source>
</evidence>
<keyword evidence="2" id="KW-1133">Transmembrane helix</keyword>
<dbReference type="EMBL" id="KN716401">
    <property type="protein sequence ID" value="KJH45549.1"/>
    <property type="molecule type" value="Genomic_DNA"/>
</dbReference>
<keyword evidence="2" id="KW-0472">Membrane</keyword>
<gene>
    <name evidence="3" type="ORF">DICVIV_08386</name>
</gene>
<keyword evidence="4" id="KW-1185">Reference proteome</keyword>
<evidence type="ECO:0000313" key="3">
    <source>
        <dbReference type="EMBL" id="KJH45549.1"/>
    </source>
</evidence>
<dbReference type="Proteomes" id="UP000053766">
    <property type="component" value="Unassembled WGS sequence"/>
</dbReference>
<name>A0A0D8XP20_DICVI</name>
<dbReference type="OrthoDB" id="5851615at2759"/>
<reference evidence="3 4" key="1">
    <citation type="submission" date="2013-11" db="EMBL/GenBank/DDBJ databases">
        <title>Draft genome of the bovine lungworm Dictyocaulus viviparus.</title>
        <authorList>
            <person name="Mitreva M."/>
        </authorList>
    </citation>
    <scope>NUCLEOTIDE SEQUENCE [LARGE SCALE GENOMIC DNA]</scope>
    <source>
        <strain evidence="3 4">HannoverDv2000</strain>
    </source>
</reference>
<organism evidence="3 4">
    <name type="scientific">Dictyocaulus viviparus</name>
    <name type="common">Bovine lungworm</name>
    <dbReference type="NCBI Taxonomy" id="29172"/>
    <lineage>
        <taxon>Eukaryota</taxon>
        <taxon>Metazoa</taxon>
        <taxon>Ecdysozoa</taxon>
        <taxon>Nematoda</taxon>
        <taxon>Chromadorea</taxon>
        <taxon>Rhabditida</taxon>
        <taxon>Rhabditina</taxon>
        <taxon>Rhabditomorpha</taxon>
        <taxon>Strongyloidea</taxon>
        <taxon>Metastrongylidae</taxon>
        <taxon>Dictyocaulus</taxon>
    </lineage>
</organism>
<proteinExistence type="predicted"/>
<feature type="transmembrane region" description="Helical" evidence="2">
    <location>
        <begin position="20"/>
        <end position="39"/>
    </location>
</feature>
<keyword evidence="2" id="KW-0812">Transmembrane</keyword>
<dbReference type="AlphaFoldDB" id="A0A0D8XP20"/>
<feature type="compositionally biased region" description="Acidic residues" evidence="1">
    <location>
        <begin position="218"/>
        <end position="234"/>
    </location>
</feature>
<evidence type="ECO:0000313" key="4">
    <source>
        <dbReference type="Proteomes" id="UP000053766"/>
    </source>
</evidence>